<sequence>MLKRGSTKPCDLDTYELDWDDLGKLGFFRMQLPSMPQKAPSASEPAPAPASAPAPGPVATQANPAEEWTLARLERKVMEEESFEKRRKSSSAMRALEECYEDAAWDSFDVSETAEVAPAQPMPLDVQVPQELRRPSEERLKLGESRPRAKETPPRGPPAMRPGQAPAAGPQRRVQCPAPGVPGGLAKASAKTPGPGPPPAVKHQSMQHPGAGPQSRMPAPTKYQAMPPPNPTPKVPGAKPLPGPLTKAPQAVMRPQAPGQPRFAPVQRQVVAPQMAVLGAMRAGTVPAHNLVPAHPHEAQPQLSTSQPDVRLVPQPTAYSQTQQLQGQQVEVMLMPQAALQQHEPQPQQVPPGPQADVKLVPQPQLNHAQPQPAVQPQEPLPRNPSEQAEVRALAPPMQHVPTGQAEFRPMQPNPHEAQPQMPGPQAQQLLPQSSRFVQDSSQATILYPSPASGFRPETQRQVAAAPAVLGQSSLEAPSESEKQAPQTVEMSDGTPVAPAAQAVMGGSCATNVASANGSRGPDRMLNKLLAQPCSTRLQTLQRTGYVSPLPPGPQVTLAHPTYPEAGQLVAAPPDAGNLPESVALPLQFEAVEEYPGFQVPMAPRAAQAPMCGSASVPTAPWVFARPQTDVLSRSAAQLPVQAPPQRQGVPPPPSRSDSAPVVGLCEPITLAAAEPRASAEPVAIAVAADNDALSGFADPAEVGKPVRDWTEDDVAQWLMKLSTVPADILDVVHLHAISGAVLLSMTEEDLEGLRIEKFGHRRLIVKLLSQHGLTKLVARSDVRKIPLLRT</sequence>
<evidence type="ECO:0000256" key="1">
    <source>
        <dbReference type="SAM" id="MobiDB-lite"/>
    </source>
</evidence>
<feature type="domain" description="SAM" evidence="2">
    <location>
        <begin position="710"/>
        <end position="767"/>
    </location>
</feature>
<evidence type="ECO:0000259" key="2">
    <source>
        <dbReference type="PROSITE" id="PS50105"/>
    </source>
</evidence>
<feature type="compositionally biased region" description="Basic and acidic residues" evidence="1">
    <location>
        <begin position="131"/>
        <end position="153"/>
    </location>
</feature>
<feature type="region of interest" description="Disordered" evidence="1">
    <location>
        <begin position="640"/>
        <end position="660"/>
    </location>
</feature>
<feature type="region of interest" description="Disordered" evidence="1">
    <location>
        <begin position="34"/>
        <end position="66"/>
    </location>
</feature>
<name>A0A812J8J9_9DINO</name>
<gene>
    <name evidence="3" type="ORF">SNEC2469_LOCUS1541</name>
</gene>
<dbReference type="Proteomes" id="UP000601435">
    <property type="component" value="Unassembled WGS sequence"/>
</dbReference>
<feature type="compositionally biased region" description="Pro residues" evidence="1">
    <location>
        <begin position="226"/>
        <end position="243"/>
    </location>
</feature>
<dbReference type="CDD" id="cd09487">
    <property type="entry name" value="SAM_superfamily"/>
    <property type="match status" value="1"/>
</dbReference>
<dbReference type="Pfam" id="PF00536">
    <property type="entry name" value="SAM_1"/>
    <property type="match status" value="1"/>
</dbReference>
<organism evidence="3 4">
    <name type="scientific">Symbiodinium necroappetens</name>
    <dbReference type="NCBI Taxonomy" id="1628268"/>
    <lineage>
        <taxon>Eukaryota</taxon>
        <taxon>Sar</taxon>
        <taxon>Alveolata</taxon>
        <taxon>Dinophyceae</taxon>
        <taxon>Suessiales</taxon>
        <taxon>Symbiodiniaceae</taxon>
        <taxon>Symbiodinium</taxon>
    </lineage>
</organism>
<dbReference type="SUPFAM" id="SSF47769">
    <property type="entry name" value="SAM/Pointed domain"/>
    <property type="match status" value="1"/>
</dbReference>
<comment type="caution">
    <text evidence="3">The sequence shown here is derived from an EMBL/GenBank/DDBJ whole genome shotgun (WGS) entry which is preliminary data.</text>
</comment>
<dbReference type="Gene3D" id="1.10.150.50">
    <property type="entry name" value="Transcription Factor, Ets-1"/>
    <property type="match status" value="1"/>
</dbReference>
<evidence type="ECO:0000313" key="4">
    <source>
        <dbReference type="Proteomes" id="UP000601435"/>
    </source>
</evidence>
<feature type="region of interest" description="Disordered" evidence="1">
    <location>
        <begin position="114"/>
        <end position="263"/>
    </location>
</feature>
<dbReference type="AlphaFoldDB" id="A0A812J8J9"/>
<dbReference type="EMBL" id="CAJNJA010005877">
    <property type="protein sequence ID" value="CAE7200622.1"/>
    <property type="molecule type" value="Genomic_DNA"/>
</dbReference>
<feature type="region of interest" description="Disordered" evidence="1">
    <location>
        <begin position="288"/>
        <end position="324"/>
    </location>
</feature>
<feature type="compositionally biased region" description="Pro residues" evidence="1">
    <location>
        <begin position="46"/>
        <end position="56"/>
    </location>
</feature>
<feature type="compositionally biased region" description="Low complexity" evidence="1">
    <location>
        <begin position="640"/>
        <end position="649"/>
    </location>
</feature>
<feature type="region of interest" description="Disordered" evidence="1">
    <location>
        <begin position="340"/>
        <end position="359"/>
    </location>
</feature>
<dbReference type="PROSITE" id="PS50105">
    <property type="entry name" value="SAM_DOMAIN"/>
    <property type="match status" value="1"/>
</dbReference>
<feature type="compositionally biased region" description="Low complexity" evidence="1">
    <location>
        <begin position="418"/>
        <end position="428"/>
    </location>
</feature>
<feature type="region of interest" description="Disordered" evidence="1">
    <location>
        <begin position="473"/>
        <end position="492"/>
    </location>
</feature>
<accession>A0A812J8J9</accession>
<dbReference type="SMART" id="SM00454">
    <property type="entry name" value="SAM"/>
    <property type="match status" value="1"/>
</dbReference>
<evidence type="ECO:0000313" key="3">
    <source>
        <dbReference type="EMBL" id="CAE7200622.1"/>
    </source>
</evidence>
<keyword evidence="4" id="KW-1185">Reference proteome</keyword>
<protein>
    <recommendedName>
        <fullName evidence="2">SAM domain-containing protein</fullName>
    </recommendedName>
</protein>
<dbReference type="InterPro" id="IPR013761">
    <property type="entry name" value="SAM/pointed_sf"/>
</dbReference>
<dbReference type="InterPro" id="IPR001660">
    <property type="entry name" value="SAM"/>
</dbReference>
<reference evidence="3" key="1">
    <citation type="submission" date="2021-02" db="EMBL/GenBank/DDBJ databases">
        <authorList>
            <person name="Dougan E. K."/>
            <person name="Rhodes N."/>
            <person name="Thang M."/>
            <person name="Chan C."/>
        </authorList>
    </citation>
    <scope>NUCLEOTIDE SEQUENCE</scope>
</reference>
<proteinExistence type="predicted"/>
<feature type="region of interest" description="Disordered" evidence="1">
    <location>
        <begin position="366"/>
        <end position="428"/>
    </location>
</feature>
<dbReference type="OrthoDB" id="434324at2759"/>